<evidence type="ECO:0000256" key="5">
    <source>
        <dbReference type="ARBA" id="ARBA00023002"/>
    </source>
</evidence>
<dbReference type="PANTHER" id="PTHR33577">
    <property type="entry name" value="STERIGMATOCYSTIN BIOSYNTHESIS PEROXIDASE STCC-RELATED"/>
    <property type="match status" value="1"/>
</dbReference>
<dbReference type="PROSITE" id="PS51405">
    <property type="entry name" value="HEME_HALOPEROXIDASE"/>
    <property type="match status" value="1"/>
</dbReference>
<keyword evidence="4" id="KW-0479">Metal-binding</keyword>
<keyword evidence="2 10" id="KW-0575">Peroxidase</keyword>
<evidence type="ECO:0000313" key="10">
    <source>
        <dbReference type="EMBL" id="KAF2110214.1"/>
    </source>
</evidence>
<evidence type="ECO:0000256" key="6">
    <source>
        <dbReference type="ARBA" id="ARBA00023004"/>
    </source>
</evidence>
<dbReference type="OrthoDB" id="407298at2759"/>
<dbReference type="GO" id="GO:0046872">
    <property type="term" value="F:metal ion binding"/>
    <property type="evidence" value="ECO:0007669"/>
    <property type="project" value="UniProtKB-KW"/>
</dbReference>
<keyword evidence="6" id="KW-0408">Iron</keyword>
<sequence length="267" mass="29230">MKLAAALSVLVGLAASNANCQIDFKNWHPPIPGDVRSPCPLLNSLANHDILPRNGKGITILKVVEALGASINVSVEIATTLGKAGLSLSANPAGGSFNLDDLNKHNAIEHDASLSRKDFNSGGDSHTFSQEIFDEYIGAFNGSTEITLPAAALARWNRVQTEQHRDPKFVYGPTQRFNSYLETVIYNLVLGNATTQRTPMEFVKIFFQEERLPFNEGWRTPQIPIDGFALSQTVLNLALLTPEKLTPFVNPSELKDFDGPHGMLFRS</sequence>
<accession>A0A6A5YTY9</accession>
<evidence type="ECO:0000259" key="9">
    <source>
        <dbReference type="PROSITE" id="PS51405"/>
    </source>
</evidence>
<evidence type="ECO:0000256" key="8">
    <source>
        <dbReference type="SAM" id="SignalP"/>
    </source>
</evidence>
<feature type="signal peptide" evidence="8">
    <location>
        <begin position="1"/>
        <end position="20"/>
    </location>
</feature>
<feature type="domain" description="Heme haloperoxidase family profile" evidence="9">
    <location>
        <begin position="23"/>
        <end position="232"/>
    </location>
</feature>
<comment type="similarity">
    <text evidence="7">Belongs to the chloroperoxidase family.</text>
</comment>
<keyword evidence="3" id="KW-0349">Heme</keyword>
<gene>
    <name evidence="10" type="ORF">BDV96DRAFT_501653</name>
</gene>
<dbReference type="AlphaFoldDB" id="A0A6A5YTY9"/>
<dbReference type="InterPro" id="IPR000028">
    <property type="entry name" value="Chloroperoxidase"/>
</dbReference>
<name>A0A6A5YTY9_9PLEO</name>
<dbReference type="EMBL" id="ML977339">
    <property type="protein sequence ID" value="KAF2110214.1"/>
    <property type="molecule type" value="Genomic_DNA"/>
</dbReference>
<evidence type="ECO:0000256" key="2">
    <source>
        <dbReference type="ARBA" id="ARBA00022559"/>
    </source>
</evidence>
<evidence type="ECO:0000256" key="4">
    <source>
        <dbReference type="ARBA" id="ARBA00022723"/>
    </source>
</evidence>
<evidence type="ECO:0000256" key="7">
    <source>
        <dbReference type="ARBA" id="ARBA00025795"/>
    </source>
</evidence>
<proteinExistence type="inferred from homology"/>
<dbReference type="SUPFAM" id="SSF47571">
    <property type="entry name" value="Cloroperoxidase"/>
    <property type="match status" value="1"/>
</dbReference>
<evidence type="ECO:0000256" key="3">
    <source>
        <dbReference type="ARBA" id="ARBA00022617"/>
    </source>
</evidence>
<protein>
    <submittedName>
        <fullName evidence="10">Chloroperoxidase</fullName>
    </submittedName>
</protein>
<dbReference type="InterPro" id="IPR036851">
    <property type="entry name" value="Chloroperoxidase-like_sf"/>
</dbReference>
<keyword evidence="11" id="KW-1185">Reference proteome</keyword>
<evidence type="ECO:0000256" key="1">
    <source>
        <dbReference type="ARBA" id="ARBA00001970"/>
    </source>
</evidence>
<dbReference type="Gene3D" id="1.10.489.10">
    <property type="entry name" value="Chloroperoxidase-like"/>
    <property type="match status" value="1"/>
</dbReference>
<dbReference type="PANTHER" id="PTHR33577:SF9">
    <property type="entry name" value="PEROXIDASE STCC"/>
    <property type="match status" value="1"/>
</dbReference>
<dbReference type="GO" id="GO:0004601">
    <property type="term" value="F:peroxidase activity"/>
    <property type="evidence" value="ECO:0007669"/>
    <property type="project" value="UniProtKB-KW"/>
</dbReference>
<reference evidence="10" key="1">
    <citation type="journal article" date="2020" name="Stud. Mycol.">
        <title>101 Dothideomycetes genomes: a test case for predicting lifestyles and emergence of pathogens.</title>
        <authorList>
            <person name="Haridas S."/>
            <person name="Albert R."/>
            <person name="Binder M."/>
            <person name="Bloem J."/>
            <person name="Labutti K."/>
            <person name="Salamov A."/>
            <person name="Andreopoulos B."/>
            <person name="Baker S."/>
            <person name="Barry K."/>
            <person name="Bills G."/>
            <person name="Bluhm B."/>
            <person name="Cannon C."/>
            <person name="Castanera R."/>
            <person name="Culley D."/>
            <person name="Daum C."/>
            <person name="Ezra D."/>
            <person name="Gonzalez J."/>
            <person name="Henrissat B."/>
            <person name="Kuo A."/>
            <person name="Liang C."/>
            <person name="Lipzen A."/>
            <person name="Lutzoni F."/>
            <person name="Magnuson J."/>
            <person name="Mondo S."/>
            <person name="Nolan M."/>
            <person name="Ohm R."/>
            <person name="Pangilinan J."/>
            <person name="Park H.-J."/>
            <person name="Ramirez L."/>
            <person name="Alfaro M."/>
            <person name="Sun H."/>
            <person name="Tritt A."/>
            <person name="Yoshinaga Y."/>
            <person name="Zwiers L.-H."/>
            <person name="Turgeon B."/>
            <person name="Goodwin S."/>
            <person name="Spatafora J."/>
            <person name="Crous P."/>
            <person name="Grigoriev I."/>
        </authorList>
    </citation>
    <scope>NUCLEOTIDE SEQUENCE</scope>
    <source>
        <strain evidence="10">CBS 627.86</strain>
    </source>
</reference>
<dbReference type="Pfam" id="PF01328">
    <property type="entry name" value="Peroxidase_2"/>
    <property type="match status" value="1"/>
</dbReference>
<keyword evidence="5" id="KW-0560">Oxidoreductase</keyword>
<evidence type="ECO:0000313" key="11">
    <source>
        <dbReference type="Proteomes" id="UP000799770"/>
    </source>
</evidence>
<feature type="chain" id="PRO_5025573314" evidence="8">
    <location>
        <begin position="21"/>
        <end position="267"/>
    </location>
</feature>
<comment type="cofactor">
    <cofactor evidence="1">
        <name>heme b</name>
        <dbReference type="ChEBI" id="CHEBI:60344"/>
    </cofactor>
</comment>
<dbReference type="Proteomes" id="UP000799770">
    <property type="component" value="Unassembled WGS sequence"/>
</dbReference>
<organism evidence="10 11">
    <name type="scientific">Lophiotrema nucula</name>
    <dbReference type="NCBI Taxonomy" id="690887"/>
    <lineage>
        <taxon>Eukaryota</taxon>
        <taxon>Fungi</taxon>
        <taxon>Dikarya</taxon>
        <taxon>Ascomycota</taxon>
        <taxon>Pezizomycotina</taxon>
        <taxon>Dothideomycetes</taxon>
        <taxon>Pleosporomycetidae</taxon>
        <taxon>Pleosporales</taxon>
        <taxon>Lophiotremataceae</taxon>
        <taxon>Lophiotrema</taxon>
    </lineage>
</organism>
<keyword evidence="8" id="KW-0732">Signal</keyword>